<evidence type="ECO:0000256" key="1">
    <source>
        <dbReference type="SAM" id="MobiDB-lite"/>
    </source>
</evidence>
<dbReference type="Pfam" id="PF09845">
    <property type="entry name" value="OapC"/>
    <property type="match status" value="2"/>
</dbReference>
<feature type="compositionally biased region" description="Polar residues" evidence="1">
    <location>
        <begin position="59"/>
        <end position="68"/>
    </location>
</feature>
<dbReference type="EMBL" id="JAKRVY010000001">
    <property type="protein sequence ID" value="MCL9812237.1"/>
    <property type="molecule type" value="Genomic_DNA"/>
</dbReference>
<feature type="compositionally biased region" description="Polar residues" evidence="1">
    <location>
        <begin position="95"/>
        <end position="104"/>
    </location>
</feature>
<gene>
    <name evidence="2" type="ORF">AArcSt11_01060</name>
</gene>
<feature type="compositionally biased region" description="Polar residues" evidence="1">
    <location>
        <begin position="236"/>
        <end position="245"/>
    </location>
</feature>
<keyword evidence="3" id="KW-1185">Reference proteome</keyword>
<dbReference type="RefSeq" id="WP_250593768.1">
    <property type="nucleotide sequence ID" value="NZ_JAKRVY010000001.1"/>
</dbReference>
<sequence>MPHQCTNCGRTFPDGSKEMLSGCPDCGGNKFQFEPAGRSAESAPDSPNNPEPPDSPSSVANTVSQATRTVRDWVSSDDSPSADTGADGTGARSPASDTAQSPSASDRRPEQSADTRHSDTQSPSSAGSEAGSNKSTPNETRPDLGEDGSTEWPDHGFEDPYRDRSAPPESESKEWPDVGQRPDQPTESDRDDTSGERRRSPVDTSEDTAQASARSDVVSPDELPDDPPTESADNGKPSNNHSGSAKQRPPDASEGRVASTPNDDDNPDLEALRAELNEQFESIKIVRPGEYELNLMELYDREEYIVSLMEDGRYAIEVPDAWRGDEDR</sequence>
<accession>A0AAE3FM32</accession>
<feature type="compositionally biased region" description="Polar residues" evidence="1">
    <location>
        <begin position="120"/>
        <end position="139"/>
    </location>
</feature>
<proteinExistence type="predicted"/>
<feature type="region of interest" description="Disordered" evidence="1">
    <location>
        <begin position="1"/>
        <end position="271"/>
    </location>
</feature>
<name>A0AAE3FM32_9EURY</name>
<evidence type="ECO:0000313" key="2">
    <source>
        <dbReference type="EMBL" id="MCL9812237.1"/>
    </source>
</evidence>
<comment type="caution">
    <text evidence="2">The sequence shown here is derived from an EMBL/GenBank/DDBJ whole genome shotgun (WGS) entry which is preliminary data.</text>
</comment>
<evidence type="ECO:0000313" key="3">
    <source>
        <dbReference type="Proteomes" id="UP001202674"/>
    </source>
</evidence>
<protein>
    <recommendedName>
        <fullName evidence="4">Origin-associated protein OapC</fullName>
    </recommendedName>
</protein>
<feature type="compositionally biased region" description="Basic and acidic residues" evidence="1">
    <location>
        <begin position="187"/>
        <end position="201"/>
    </location>
</feature>
<dbReference type="Proteomes" id="UP001202674">
    <property type="component" value="Unassembled WGS sequence"/>
</dbReference>
<feature type="compositionally biased region" description="Basic and acidic residues" evidence="1">
    <location>
        <begin position="105"/>
        <end position="119"/>
    </location>
</feature>
<organism evidence="2 3">
    <name type="scientific">Natranaeroarchaeum aerophilus</name>
    <dbReference type="NCBI Taxonomy" id="2917711"/>
    <lineage>
        <taxon>Archaea</taxon>
        <taxon>Methanobacteriati</taxon>
        <taxon>Methanobacteriota</taxon>
        <taxon>Stenosarchaea group</taxon>
        <taxon>Halobacteria</taxon>
        <taxon>Halobacteriales</taxon>
        <taxon>Natronoarchaeaceae</taxon>
        <taxon>Natranaeroarchaeum</taxon>
    </lineage>
</organism>
<evidence type="ECO:0008006" key="4">
    <source>
        <dbReference type="Google" id="ProtNLM"/>
    </source>
</evidence>
<reference evidence="2 3" key="1">
    <citation type="journal article" date="2022" name="Syst. Appl. Microbiol.">
        <title>Natronocalculus amylovorans gen. nov., sp. nov., and Natranaeroarchaeum aerophilus sp. nov., dominant culturable amylolytic natronoarchaea from hypersaline soda lakes in southwestern Siberia.</title>
        <authorList>
            <person name="Sorokin D.Y."/>
            <person name="Elcheninov A.G."/>
            <person name="Khizhniak T.V."/>
            <person name="Koenen M."/>
            <person name="Bale N.J."/>
            <person name="Damste J.S.S."/>
            <person name="Kublanov I.V."/>
        </authorList>
    </citation>
    <scope>NUCLEOTIDE SEQUENCE [LARGE SCALE GENOMIC DNA]</scope>
    <source>
        <strain evidence="2 3">AArc-St1-1</strain>
    </source>
</reference>
<feature type="compositionally biased region" description="Basic and acidic residues" evidence="1">
    <location>
        <begin position="152"/>
        <end position="176"/>
    </location>
</feature>
<dbReference type="InterPro" id="IPR018645">
    <property type="entry name" value="OapC-like"/>
</dbReference>
<dbReference type="AlphaFoldDB" id="A0AAE3FM32"/>